<proteinExistence type="predicted"/>
<dbReference type="Gene3D" id="3.40.50.150">
    <property type="entry name" value="Vaccinia Virus protein VP39"/>
    <property type="match status" value="1"/>
</dbReference>
<gene>
    <name evidence="2" type="primary">ubiE_8</name>
    <name evidence="2" type="ORF">NRB56_63690</name>
</gene>
<comment type="caution">
    <text evidence="2">The sequence shown here is derived from an EMBL/GenBank/DDBJ whole genome shotgun (WGS) entry which is preliminary data.</text>
</comment>
<dbReference type="Pfam" id="PF13649">
    <property type="entry name" value="Methyltransf_25"/>
    <property type="match status" value="1"/>
</dbReference>
<dbReference type="GO" id="GO:0043770">
    <property type="term" value="F:demethylmenaquinone methyltransferase activity"/>
    <property type="evidence" value="ECO:0007669"/>
    <property type="project" value="UniProtKB-EC"/>
</dbReference>
<dbReference type="InterPro" id="IPR029063">
    <property type="entry name" value="SAM-dependent_MTases_sf"/>
</dbReference>
<dbReference type="SUPFAM" id="SSF53335">
    <property type="entry name" value="S-adenosyl-L-methionine-dependent methyltransferases"/>
    <property type="match status" value="1"/>
</dbReference>
<accession>A0A7K0DY90</accession>
<evidence type="ECO:0000259" key="1">
    <source>
        <dbReference type="Pfam" id="PF13649"/>
    </source>
</evidence>
<dbReference type="EMBL" id="WEGI01000015">
    <property type="protein sequence ID" value="MQY30766.1"/>
    <property type="molecule type" value="Genomic_DNA"/>
</dbReference>
<dbReference type="CDD" id="cd02440">
    <property type="entry name" value="AdoMet_MTases"/>
    <property type="match status" value="1"/>
</dbReference>
<dbReference type="GO" id="GO:0032259">
    <property type="term" value="P:methylation"/>
    <property type="evidence" value="ECO:0007669"/>
    <property type="project" value="UniProtKB-KW"/>
</dbReference>
<keyword evidence="2" id="KW-0808">Transferase</keyword>
<evidence type="ECO:0000313" key="3">
    <source>
        <dbReference type="Proteomes" id="UP000431401"/>
    </source>
</evidence>
<dbReference type="PANTHER" id="PTHR43591">
    <property type="entry name" value="METHYLTRANSFERASE"/>
    <property type="match status" value="1"/>
</dbReference>
<protein>
    <submittedName>
        <fullName evidence="2">Ubiquinone/menaquinone biosynthesis C-methyltransferase UbiE</fullName>
        <ecNumber evidence="2">2.1.1.163</ecNumber>
    </submittedName>
</protein>
<feature type="domain" description="Methyltransferase" evidence="1">
    <location>
        <begin position="54"/>
        <end position="143"/>
    </location>
</feature>
<dbReference type="OrthoDB" id="9797252at2"/>
<name>A0A7K0DY90_9NOCA</name>
<reference evidence="2 3" key="1">
    <citation type="submission" date="2019-10" db="EMBL/GenBank/DDBJ databases">
        <title>Nocardia macrotermitis sp. nov. and Nocardia aurantia sp. nov., isolated from the gut of fungus growing-termite Macrotermes natalensis.</title>
        <authorList>
            <person name="Benndorf R."/>
            <person name="Schwitalla J."/>
            <person name="Martin K."/>
            <person name="De Beer W."/>
            <person name="Kaster A.-K."/>
            <person name="Vollmers J."/>
            <person name="Poulsen M."/>
            <person name="Beemelmanns C."/>
        </authorList>
    </citation>
    <scope>NUCLEOTIDE SEQUENCE [LARGE SCALE GENOMIC DNA]</scope>
    <source>
        <strain evidence="2 3">RB56</strain>
    </source>
</reference>
<dbReference type="RefSeq" id="WP_153348044.1">
    <property type="nucleotide sequence ID" value="NZ_WEGI01000015.1"/>
</dbReference>
<dbReference type="AlphaFoldDB" id="A0A7K0DY90"/>
<dbReference type="EC" id="2.1.1.163" evidence="2"/>
<organism evidence="2 3">
    <name type="scientific">Nocardia aurantia</name>
    <dbReference type="NCBI Taxonomy" id="2585199"/>
    <lineage>
        <taxon>Bacteria</taxon>
        <taxon>Bacillati</taxon>
        <taxon>Actinomycetota</taxon>
        <taxon>Actinomycetes</taxon>
        <taxon>Mycobacteriales</taxon>
        <taxon>Nocardiaceae</taxon>
        <taxon>Nocardia</taxon>
    </lineage>
</organism>
<sequence length="215" mass="23740">MNSTAPTRGFNDVITGSFDRLARVYDTALVQQVFYRPPQDETIAELRRNRSRRIADIGCGTGILASRIQRELRPEQVFGVDASPGMLEQARARNPLVTWLHSAAESLPFDDGALDALVTTTAFHFFDQRAAVAEFARVVGAGGLVVVATMHYSGPLARGIQQVTRNSFAPAHAPAPDETRDLLRDAGFDVLDQRKVHRPLPNRLIPDVITLGRRR</sequence>
<keyword evidence="2" id="KW-0830">Ubiquinone</keyword>
<evidence type="ECO:0000313" key="2">
    <source>
        <dbReference type="EMBL" id="MQY30766.1"/>
    </source>
</evidence>
<keyword evidence="2" id="KW-0489">Methyltransferase</keyword>
<keyword evidence="3" id="KW-1185">Reference proteome</keyword>
<dbReference type="InterPro" id="IPR041698">
    <property type="entry name" value="Methyltransf_25"/>
</dbReference>
<dbReference type="Proteomes" id="UP000431401">
    <property type="component" value="Unassembled WGS sequence"/>
</dbReference>